<comment type="caution">
    <text evidence="2">The sequence shown here is derived from an EMBL/GenBank/DDBJ whole genome shotgun (WGS) entry which is preliminary data.</text>
</comment>
<accession>A0A392UTQ0</accession>
<evidence type="ECO:0000313" key="3">
    <source>
        <dbReference type="Proteomes" id="UP000265520"/>
    </source>
</evidence>
<dbReference type="AlphaFoldDB" id="A0A392UTQ0"/>
<proteinExistence type="predicted"/>
<organism evidence="2 3">
    <name type="scientific">Trifolium medium</name>
    <dbReference type="NCBI Taxonomy" id="97028"/>
    <lineage>
        <taxon>Eukaryota</taxon>
        <taxon>Viridiplantae</taxon>
        <taxon>Streptophyta</taxon>
        <taxon>Embryophyta</taxon>
        <taxon>Tracheophyta</taxon>
        <taxon>Spermatophyta</taxon>
        <taxon>Magnoliopsida</taxon>
        <taxon>eudicotyledons</taxon>
        <taxon>Gunneridae</taxon>
        <taxon>Pentapetalae</taxon>
        <taxon>rosids</taxon>
        <taxon>fabids</taxon>
        <taxon>Fabales</taxon>
        <taxon>Fabaceae</taxon>
        <taxon>Papilionoideae</taxon>
        <taxon>50 kb inversion clade</taxon>
        <taxon>NPAAA clade</taxon>
        <taxon>Hologalegina</taxon>
        <taxon>IRL clade</taxon>
        <taxon>Trifolieae</taxon>
        <taxon>Trifolium</taxon>
    </lineage>
</organism>
<protein>
    <submittedName>
        <fullName evidence="2">Poly(U)-specific endoribonuclease-B</fullName>
    </submittedName>
</protein>
<evidence type="ECO:0000313" key="2">
    <source>
        <dbReference type="EMBL" id="MCI79187.1"/>
    </source>
</evidence>
<sequence>MEGLIKGLLDVALGNDHNNDDDDRQSRDERSRSSWAE</sequence>
<name>A0A392UTQ0_9FABA</name>
<feature type="region of interest" description="Disordered" evidence="1">
    <location>
        <begin position="1"/>
        <end position="37"/>
    </location>
</feature>
<evidence type="ECO:0000256" key="1">
    <source>
        <dbReference type="SAM" id="MobiDB-lite"/>
    </source>
</evidence>
<feature type="compositionally biased region" description="Basic and acidic residues" evidence="1">
    <location>
        <begin position="24"/>
        <end position="37"/>
    </location>
</feature>
<reference evidence="2 3" key="1">
    <citation type="journal article" date="2018" name="Front. Plant Sci.">
        <title>Red Clover (Trifolium pratense) and Zigzag Clover (T. medium) - A Picture of Genomic Similarities and Differences.</title>
        <authorList>
            <person name="Dluhosova J."/>
            <person name="Istvanek J."/>
            <person name="Nedelnik J."/>
            <person name="Repkova J."/>
        </authorList>
    </citation>
    <scope>NUCLEOTIDE SEQUENCE [LARGE SCALE GENOMIC DNA]</scope>
    <source>
        <strain evidence="3">cv. 10/8</strain>
        <tissue evidence="2">Leaf</tissue>
    </source>
</reference>
<dbReference type="EMBL" id="LXQA010968076">
    <property type="protein sequence ID" value="MCI79187.1"/>
    <property type="molecule type" value="Genomic_DNA"/>
</dbReference>
<keyword evidence="3" id="KW-1185">Reference proteome</keyword>
<feature type="non-terminal residue" evidence="2">
    <location>
        <position position="37"/>
    </location>
</feature>
<dbReference type="Proteomes" id="UP000265520">
    <property type="component" value="Unassembled WGS sequence"/>
</dbReference>